<gene>
    <name evidence="1" type="ORF">CFOL_v3_17992</name>
</gene>
<evidence type="ECO:0000313" key="1">
    <source>
        <dbReference type="EMBL" id="GAV74512.1"/>
    </source>
</evidence>
<keyword evidence="2" id="KW-1185">Reference proteome</keyword>
<accession>A0A1Q3C308</accession>
<dbReference type="EMBL" id="BDDD01001239">
    <property type="protein sequence ID" value="GAV74512.1"/>
    <property type="molecule type" value="Genomic_DNA"/>
</dbReference>
<protein>
    <submittedName>
        <fullName evidence="1">Uncharacterized protein</fullName>
    </submittedName>
</protein>
<dbReference type="AlphaFoldDB" id="A0A1Q3C308"/>
<dbReference type="Proteomes" id="UP000187406">
    <property type="component" value="Unassembled WGS sequence"/>
</dbReference>
<evidence type="ECO:0000313" key="2">
    <source>
        <dbReference type="Proteomes" id="UP000187406"/>
    </source>
</evidence>
<sequence>FKSLDLCLISSPSLPSINLLIALSISTLSNLSFSNSKPTFHTQLTSLAFTLWSPKLGQQIIGTPSDRHSRVEFQPQWLQNPPTALCAKTSFWGAHFTMQPNSTTASLKPSGNNSIHSQSCIKPGLSTQKKGCLLFANPQAISFSSFSSMVAMLPKLTYITELGG</sequence>
<dbReference type="InParanoid" id="A0A1Q3C308"/>
<proteinExistence type="predicted"/>
<comment type="caution">
    <text evidence="1">The sequence shown here is derived from an EMBL/GenBank/DDBJ whole genome shotgun (WGS) entry which is preliminary data.</text>
</comment>
<organism evidence="1 2">
    <name type="scientific">Cephalotus follicularis</name>
    <name type="common">Albany pitcher plant</name>
    <dbReference type="NCBI Taxonomy" id="3775"/>
    <lineage>
        <taxon>Eukaryota</taxon>
        <taxon>Viridiplantae</taxon>
        <taxon>Streptophyta</taxon>
        <taxon>Embryophyta</taxon>
        <taxon>Tracheophyta</taxon>
        <taxon>Spermatophyta</taxon>
        <taxon>Magnoliopsida</taxon>
        <taxon>eudicotyledons</taxon>
        <taxon>Gunneridae</taxon>
        <taxon>Pentapetalae</taxon>
        <taxon>rosids</taxon>
        <taxon>fabids</taxon>
        <taxon>Oxalidales</taxon>
        <taxon>Cephalotaceae</taxon>
        <taxon>Cephalotus</taxon>
    </lineage>
</organism>
<name>A0A1Q3C308_CEPFO</name>
<dbReference type="OrthoDB" id="1749402at2759"/>
<feature type="non-terminal residue" evidence="1">
    <location>
        <position position="1"/>
    </location>
</feature>
<reference evidence="2" key="1">
    <citation type="submission" date="2016-04" db="EMBL/GenBank/DDBJ databases">
        <title>Cephalotus genome sequencing.</title>
        <authorList>
            <person name="Fukushima K."/>
            <person name="Hasebe M."/>
            <person name="Fang X."/>
        </authorList>
    </citation>
    <scope>NUCLEOTIDE SEQUENCE [LARGE SCALE GENOMIC DNA]</scope>
    <source>
        <strain evidence="2">cv. St1</strain>
    </source>
</reference>